<evidence type="ECO:0000313" key="3">
    <source>
        <dbReference type="Proteomes" id="UP000533080"/>
    </source>
</evidence>
<reference evidence="2 3" key="1">
    <citation type="submission" date="2020-05" db="EMBL/GenBank/DDBJ databases">
        <authorList>
            <person name="Whitworth D."/>
        </authorList>
    </citation>
    <scope>NUCLEOTIDE SEQUENCE [LARGE SCALE GENOMIC DNA]</scope>
    <source>
        <strain evidence="2 3">AM005</strain>
    </source>
</reference>
<accession>A0A7Y4MT29</accession>
<proteinExistence type="predicted"/>
<sequence length="432" mass="48371">MKQRTASRVTGNLGVDAVRNFCERYGFIFQAEPREDYGIDCYIEIATSSQPLNFIIGVQIKSGDSYFRGEDEHGFYVPVSEDDIAYWLASNIPVIFACYRSGDDELYLKHIQAYAADKAVQPSSIKRIEFNKIHDRAGPQLEAYLNNLVAATPSELDRLEVAAAQAPVFVTPSRRTTLVPGTFAQGHPEAPLKLDEIVRVADRTVILDPLGDGNSRVLGFSADSTWTLVLSVQHLGSMCLHQELKFINRILGQELSLPLWTKEDFEAGNELPLPDELGRRLEHAQHYVDKLEIVSGIEAHREYRHLESAGQPLLALEFGKICFNVDIRDANGRRALMLRTSTFRPAREAAILIERLSLGKMGPWAPSDEPEFFTQAKGFQSICEVTLHPRGDLVAFGVMTNAEHGCWGNNDVHHVFLAIKDLRELCVGAMRY</sequence>
<name>A0A7Y4MT29_MYXXA</name>
<feature type="domain" description="DUF4365" evidence="1">
    <location>
        <begin position="12"/>
        <end position="132"/>
    </location>
</feature>
<gene>
    <name evidence="2" type="ORF">HNV28_23040</name>
</gene>
<dbReference type="EMBL" id="JABFNT010000078">
    <property type="protein sequence ID" value="NOJ81165.1"/>
    <property type="molecule type" value="Genomic_DNA"/>
</dbReference>
<dbReference type="RefSeq" id="WP_171443252.1">
    <property type="nucleotide sequence ID" value="NZ_JABFNS010000115.1"/>
</dbReference>
<dbReference type="AlphaFoldDB" id="A0A7Y4MT29"/>
<comment type="caution">
    <text evidence="2">The sequence shown here is derived from an EMBL/GenBank/DDBJ whole genome shotgun (WGS) entry which is preliminary data.</text>
</comment>
<dbReference type="Pfam" id="PF14280">
    <property type="entry name" value="DUF4365"/>
    <property type="match status" value="1"/>
</dbReference>
<dbReference type="InterPro" id="IPR025375">
    <property type="entry name" value="DUF4365"/>
</dbReference>
<protein>
    <submittedName>
        <fullName evidence="2">DUF4365 domain-containing protein</fullName>
    </submittedName>
</protein>
<dbReference type="Proteomes" id="UP000533080">
    <property type="component" value="Unassembled WGS sequence"/>
</dbReference>
<evidence type="ECO:0000313" key="2">
    <source>
        <dbReference type="EMBL" id="NOJ81165.1"/>
    </source>
</evidence>
<organism evidence="2 3">
    <name type="scientific">Myxococcus xanthus</name>
    <dbReference type="NCBI Taxonomy" id="34"/>
    <lineage>
        <taxon>Bacteria</taxon>
        <taxon>Pseudomonadati</taxon>
        <taxon>Myxococcota</taxon>
        <taxon>Myxococcia</taxon>
        <taxon>Myxococcales</taxon>
        <taxon>Cystobacterineae</taxon>
        <taxon>Myxococcaceae</taxon>
        <taxon>Myxococcus</taxon>
    </lineage>
</organism>
<evidence type="ECO:0000259" key="1">
    <source>
        <dbReference type="Pfam" id="PF14280"/>
    </source>
</evidence>